<comment type="caution">
    <text evidence="4">The sequence shown here is derived from an EMBL/GenBank/DDBJ whole genome shotgun (WGS) entry which is preliminary data.</text>
</comment>
<keyword evidence="2" id="KW-0732">Signal</keyword>
<evidence type="ECO:0000256" key="1">
    <source>
        <dbReference type="SAM" id="MobiDB-lite"/>
    </source>
</evidence>
<dbReference type="PANTHER" id="PTHR36234:SF5">
    <property type="entry name" value="LYSYL ENDOPEPTIDASE"/>
    <property type="match status" value="1"/>
</dbReference>
<dbReference type="EMBL" id="BAAAEU010000001">
    <property type="protein sequence ID" value="GAA0704016.1"/>
    <property type="molecule type" value="Genomic_DNA"/>
</dbReference>
<evidence type="ECO:0000256" key="2">
    <source>
        <dbReference type="SAM" id="SignalP"/>
    </source>
</evidence>
<evidence type="ECO:0000313" key="5">
    <source>
        <dbReference type="Proteomes" id="UP001501523"/>
    </source>
</evidence>
<sequence length="525" mass="55794">MFGFHSRRGTPYARARRDNGRTMRHPLLSAALTSLCALLAMNAAPALARQGELPYSLAHRAKSSIVIPVEDVAAIDAVQQRAETDAAATIIGPHAKRLQVAIGNRVSISPDRSGVWQTLPDGSQLWRVQLRAVGATDLRLGFARFALPATATLYVIGADAYYQGPYTAADALNARFDAPVVPGDTATVEVRVPTNTWFSPRMLEVVNVGAGFRDLFGRSKAVSGPGTSGACNIDVVCPAGQPYPDEMRAVARYEYQADADRNHYYCTGTLLADVPRDRRNYFLTAAHCASTDSEAASMVVYWNYQSTQCGILSAPAAGFFNDDQHGATLRATRADVDFTLVELVQAPDPAWNVYRAGWDASNTVPVGTIGIHHPSGDVKKITVGPSPATTGNCIASTQTLASTHWRTGPYSLGTTESGSSGSGLFSVADSSPHARQLIGVLSGGDAACATSPPTSPNAGNDCYGKLAVAWDGASAVTRLRDWLDPANTGTKSLAGGDQLVPPPLPRLQHSTHVIPTILLQQSRRR</sequence>
<evidence type="ECO:0000313" key="4">
    <source>
        <dbReference type="EMBL" id="GAA0704016.1"/>
    </source>
</evidence>
<organism evidence="4 5">
    <name type="scientific">Dokdonella soli</name>
    <dbReference type="NCBI Taxonomy" id="529810"/>
    <lineage>
        <taxon>Bacteria</taxon>
        <taxon>Pseudomonadati</taxon>
        <taxon>Pseudomonadota</taxon>
        <taxon>Gammaproteobacteria</taxon>
        <taxon>Lysobacterales</taxon>
        <taxon>Rhodanobacteraceae</taxon>
        <taxon>Dokdonella</taxon>
    </lineage>
</organism>
<dbReference type="PANTHER" id="PTHR36234">
    <property type="entry name" value="LYSYL ENDOPEPTIDASE"/>
    <property type="match status" value="1"/>
</dbReference>
<accession>A0ABP3TK75</accession>
<dbReference type="PROSITE" id="PS00134">
    <property type="entry name" value="TRYPSIN_HIS"/>
    <property type="match status" value="1"/>
</dbReference>
<proteinExistence type="predicted"/>
<dbReference type="Gene3D" id="2.40.10.10">
    <property type="entry name" value="Trypsin-like serine proteases"/>
    <property type="match status" value="2"/>
</dbReference>
<feature type="region of interest" description="Disordered" evidence="1">
    <location>
        <begin position="1"/>
        <end position="20"/>
    </location>
</feature>
<keyword evidence="5" id="KW-1185">Reference proteome</keyword>
<feature type="signal peptide" evidence="2">
    <location>
        <begin position="1"/>
        <end position="48"/>
    </location>
</feature>
<dbReference type="InterPro" id="IPR009003">
    <property type="entry name" value="Peptidase_S1_PA"/>
</dbReference>
<feature type="domain" description="Peptidase S1" evidence="3">
    <location>
        <begin position="254"/>
        <end position="451"/>
    </location>
</feature>
<gene>
    <name evidence="4" type="ORF">GCM10009105_00540</name>
</gene>
<feature type="chain" id="PRO_5045784936" description="Peptidase S1 domain-containing protein" evidence="2">
    <location>
        <begin position="49"/>
        <end position="525"/>
    </location>
</feature>
<evidence type="ECO:0000259" key="3">
    <source>
        <dbReference type="Pfam" id="PF00089"/>
    </source>
</evidence>
<protein>
    <recommendedName>
        <fullName evidence="3">Peptidase S1 domain-containing protein</fullName>
    </recommendedName>
</protein>
<reference evidence="5" key="1">
    <citation type="journal article" date="2019" name="Int. J. Syst. Evol. Microbiol.">
        <title>The Global Catalogue of Microorganisms (GCM) 10K type strain sequencing project: providing services to taxonomists for standard genome sequencing and annotation.</title>
        <authorList>
            <consortium name="The Broad Institute Genomics Platform"/>
            <consortium name="The Broad Institute Genome Sequencing Center for Infectious Disease"/>
            <person name="Wu L."/>
            <person name="Ma J."/>
        </authorList>
    </citation>
    <scope>NUCLEOTIDE SEQUENCE [LARGE SCALE GENOMIC DNA]</scope>
    <source>
        <strain evidence="5">JCM 15421</strain>
    </source>
</reference>
<dbReference type="InterPro" id="IPR001254">
    <property type="entry name" value="Trypsin_dom"/>
</dbReference>
<name>A0ABP3TK75_9GAMM</name>
<dbReference type="InterPro" id="IPR043504">
    <property type="entry name" value="Peptidase_S1_PA_chymotrypsin"/>
</dbReference>
<dbReference type="InterPro" id="IPR018114">
    <property type="entry name" value="TRYPSIN_HIS"/>
</dbReference>
<dbReference type="Pfam" id="PF00089">
    <property type="entry name" value="Trypsin"/>
    <property type="match status" value="1"/>
</dbReference>
<dbReference type="Proteomes" id="UP001501523">
    <property type="component" value="Unassembled WGS sequence"/>
</dbReference>
<dbReference type="SUPFAM" id="SSF50494">
    <property type="entry name" value="Trypsin-like serine proteases"/>
    <property type="match status" value="1"/>
</dbReference>